<reference evidence="4" key="1">
    <citation type="submission" date="2019-11" db="EMBL/GenBank/DDBJ databases">
        <title>The complete genome sequence of Saccharopolyspora sp. E2A.</title>
        <authorList>
            <person name="Zhang G."/>
        </authorList>
    </citation>
    <scope>NUCLEOTIDE SEQUENCE [LARGE SCALE GENOMIC DNA]</scope>
    <source>
        <strain evidence="4">E2A</strain>
    </source>
</reference>
<keyword evidence="4" id="KW-1185">Reference proteome</keyword>
<sequence length="238" mass="27037">MRSAPTCGVRVDVSTALSALVQRPVNYEIDEVDGSTWHVDRRHVWLPSEPPGPPEHGGVWQRACRLVADYEFSPPELVRAVYDPGAPLLERTMLLEGRFPGLRLYLGVRVTEVTDEQREPDRRVWGFSYDTLRGHLERGRLSYEVVKHTDTGHVEFGIAAYSQRAPTLGPLMRTGWAVFGRGRQVRFYRRCGRRMQELTRAKRPRRPMSYGSSGLVLAPSDARSSRLDRMAFTSVDPS</sequence>
<dbReference type="AlphaFoldDB" id="A0A5Q3QBG3"/>
<gene>
    <name evidence="3" type="ORF">GIY23_15340</name>
</gene>
<evidence type="ECO:0000256" key="1">
    <source>
        <dbReference type="SAM" id="MobiDB-lite"/>
    </source>
</evidence>
<feature type="region of interest" description="Disordered" evidence="1">
    <location>
        <begin position="198"/>
        <end position="223"/>
    </location>
</feature>
<organism evidence="3 4">
    <name type="scientific">Allosaccharopolyspora coralli</name>
    <dbReference type="NCBI Taxonomy" id="2665642"/>
    <lineage>
        <taxon>Bacteria</taxon>
        <taxon>Bacillati</taxon>
        <taxon>Actinomycetota</taxon>
        <taxon>Actinomycetes</taxon>
        <taxon>Pseudonocardiales</taxon>
        <taxon>Pseudonocardiaceae</taxon>
        <taxon>Allosaccharopolyspora</taxon>
    </lineage>
</organism>
<dbReference type="Proteomes" id="UP000371041">
    <property type="component" value="Chromosome"/>
</dbReference>
<dbReference type="RefSeq" id="WP_154077288.1">
    <property type="nucleotide sequence ID" value="NZ_CP045929.1"/>
</dbReference>
<protein>
    <submittedName>
        <fullName evidence="3">DUF1990 family protein</fullName>
    </submittedName>
</protein>
<evidence type="ECO:0000313" key="3">
    <source>
        <dbReference type="EMBL" id="QGK70706.1"/>
    </source>
</evidence>
<dbReference type="EMBL" id="CP045929">
    <property type="protein sequence ID" value="QGK70706.1"/>
    <property type="molecule type" value="Genomic_DNA"/>
</dbReference>
<evidence type="ECO:0000259" key="2">
    <source>
        <dbReference type="Pfam" id="PF09348"/>
    </source>
</evidence>
<dbReference type="Pfam" id="PF09348">
    <property type="entry name" value="DUF1990"/>
    <property type="match status" value="1"/>
</dbReference>
<feature type="domain" description="DUF1990" evidence="2">
    <location>
        <begin position="35"/>
        <end position="193"/>
    </location>
</feature>
<accession>A0A5Q3QBG3</accession>
<dbReference type="KEGG" id="sace:GIY23_15340"/>
<dbReference type="InterPro" id="IPR018960">
    <property type="entry name" value="DUF1990"/>
</dbReference>
<evidence type="ECO:0000313" key="4">
    <source>
        <dbReference type="Proteomes" id="UP000371041"/>
    </source>
</evidence>
<proteinExistence type="predicted"/>
<name>A0A5Q3QBG3_9PSEU</name>